<dbReference type="AlphaFoldDB" id="A0AA35Y343"/>
<dbReference type="EMBL" id="OX465086">
    <property type="protein sequence ID" value="CAI9263160.1"/>
    <property type="molecule type" value="Genomic_DNA"/>
</dbReference>
<gene>
    <name evidence="1" type="ORF">LSALG_LOCUS3859</name>
</gene>
<proteinExistence type="predicted"/>
<evidence type="ECO:0000313" key="1">
    <source>
        <dbReference type="EMBL" id="CAI9263160.1"/>
    </source>
</evidence>
<evidence type="ECO:0000313" key="2">
    <source>
        <dbReference type="Proteomes" id="UP001177003"/>
    </source>
</evidence>
<sequence>MWSLHGGSSSDFDLKEVYKLPDVVQECNLDVNYETSDQESELEDNSDEVLEEELGKGIGVQQDEIKAQFHYDDDYLVVIKKDIFEIAPDEDDLDGF</sequence>
<keyword evidence="2" id="KW-1185">Reference proteome</keyword>
<reference evidence="1" key="1">
    <citation type="submission" date="2023-04" db="EMBL/GenBank/DDBJ databases">
        <authorList>
            <person name="Vijverberg K."/>
            <person name="Xiong W."/>
            <person name="Schranz E."/>
        </authorList>
    </citation>
    <scope>NUCLEOTIDE SEQUENCE</scope>
</reference>
<organism evidence="1 2">
    <name type="scientific">Lactuca saligna</name>
    <name type="common">Willowleaf lettuce</name>
    <dbReference type="NCBI Taxonomy" id="75948"/>
    <lineage>
        <taxon>Eukaryota</taxon>
        <taxon>Viridiplantae</taxon>
        <taxon>Streptophyta</taxon>
        <taxon>Embryophyta</taxon>
        <taxon>Tracheophyta</taxon>
        <taxon>Spermatophyta</taxon>
        <taxon>Magnoliopsida</taxon>
        <taxon>eudicotyledons</taxon>
        <taxon>Gunneridae</taxon>
        <taxon>Pentapetalae</taxon>
        <taxon>asterids</taxon>
        <taxon>campanulids</taxon>
        <taxon>Asterales</taxon>
        <taxon>Asteraceae</taxon>
        <taxon>Cichorioideae</taxon>
        <taxon>Cichorieae</taxon>
        <taxon>Lactucinae</taxon>
        <taxon>Lactuca</taxon>
    </lineage>
</organism>
<dbReference type="Proteomes" id="UP001177003">
    <property type="component" value="Chromosome 0"/>
</dbReference>
<name>A0AA35Y343_LACSI</name>
<protein>
    <submittedName>
        <fullName evidence="1">Uncharacterized protein</fullName>
    </submittedName>
</protein>
<accession>A0AA35Y343</accession>